<keyword evidence="2" id="KW-1185">Reference proteome</keyword>
<sequence length="188" mass="20137">MADTARAVRWADGEGRGLEHGPLALGPAGPVLEGVVKGARRGDFGRHNGLRANGQGRIRKVRACYTGGADLHVGADEKARWRDETGGQSLPDLGACPDAAIGASPAINALPIRRPGRALREAAEIRVACVPLHSRMGGAFLPRPARQRHARLADRLRRHEGLFRNVTAGLPVDEPDLFPCHPSLLRRA</sequence>
<evidence type="ECO:0000313" key="2">
    <source>
        <dbReference type="Proteomes" id="UP000193017"/>
    </source>
</evidence>
<organism evidence="1 2">
    <name type="scientific">Paracoccus contaminans</name>
    <dbReference type="NCBI Taxonomy" id="1945662"/>
    <lineage>
        <taxon>Bacteria</taxon>
        <taxon>Pseudomonadati</taxon>
        <taxon>Pseudomonadota</taxon>
        <taxon>Alphaproteobacteria</taxon>
        <taxon>Rhodobacterales</taxon>
        <taxon>Paracoccaceae</taxon>
        <taxon>Paracoccus</taxon>
    </lineage>
</organism>
<protein>
    <submittedName>
        <fullName evidence="1">Uncharacterized protein</fullName>
    </submittedName>
</protein>
<dbReference type="RefSeq" id="WP_085376993.1">
    <property type="nucleotide sequence ID" value="NZ_CP020612.1"/>
</dbReference>
<dbReference type="Proteomes" id="UP000193017">
    <property type="component" value="Chromosome"/>
</dbReference>
<evidence type="ECO:0000313" key="1">
    <source>
        <dbReference type="EMBL" id="ARJ68886.1"/>
    </source>
</evidence>
<dbReference type="AlphaFoldDB" id="A0A1W6CVL1"/>
<dbReference type="KEGG" id="pcon:B0A89_03810"/>
<dbReference type="OrthoDB" id="7347529at2"/>
<proteinExistence type="predicted"/>
<dbReference type="STRING" id="1945662.B0A89_03810"/>
<name>A0A1W6CVL1_9RHOB</name>
<dbReference type="InterPro" id="IPR009467">
    <property type="entry name" value="Glycolipid-bd_prot_put"/>
</dbReference>
<accession>A0A1W6CVL1</accession>
<dbReference type="Pfam" id="PF06475">
    <property type="entry name" value="Glycolipid_bind"/>
    <property type="match status" value="1"/>
</dbReference>
<dbReference type="SUPFAM" id="SSF159275">
    <property type="entry name" value="PA1994-like"/>
    <property type="match status" value="1"/>
</dbReference>
<gene>
    <name evidence="1" type="ORF">B0A89_03810</name>
</gene>
<reference evidence="1 2" key="1">
    <citation type="submission" date="2017-03" db="EMBL/GenBank/DDBJ databases">
        <title>Genome sequence of Paracoccus contaminans isolated from a water microcosm.</title>
        <authorList>
            <person name="Aurass P."/>
            <person name="Karste S."/>
            <person name="Trost E."/>
            <person name="Glaeser S.P."/>
            <person name="Kaempfer P."/>
            <person name="Flieger A."/>
        </authorList>
    </citation>
    <scope>NUCLEOTIDE SEQUENCE [LARGE SCALE GENOMIC DNA]</scope>
    <source>
        <strain evidence="2">RKI 16-01929T\LMG 29738T\CCM 8701T\CIP 111112T</strain>
    </source>
</reference>
<dbReference type="EMBL" id="CP020612">
    <property type="protein sequence ID" value="ARJ68886.1"/>
    <property type="molecule type" value="Genomic_DNA"/>
</dbReference>